<protein>
    <submittedName>
        <fullName evidence="1">Uncharacterized protein</fullName>
    </submittedName>
</protein>
<evidence type="ECO:0000313" key="1">
    <source>
        <dbReference type="EMBL" id="KAK1360306.1"/>
    </source>
</evidence>
<reference evidence="1" key="2">
    <citation type="submission" date="2023-05" db="EMBL/GenBank/DDBJ databases">
        <authorList>
            <person name="Schelkunov M.I."/>
        </authorList>
    </citation>
    <scope>NUCLEOTIDE SEQUENCE</scope>
    <source>
        <strain evidence="1">Hsosn_3</strain>
        <tissue evidence="1">Leaf</tissue>
    </source>
</reference>
<comment type="caution">
    <text evidence="1">The sequence shown here is derived from an EMBL/GenBank/DDBJ whole genome shotgun (WGS) entry which is preliminary data.</text>
</comment>
<dbReference type="EMBL" id="JAUIZM010000010">
    <property type="protein sequence ID" value="KAK1360306.1"/>
    <property type="molecule type" value="Genomic_DNA"/>
</dbReference>
<dbReference type="AlphaFoldDB" id="A0AAD8H4R6"/>
<evidence type="ECO:0000313" key="2">
    <source>
        <dbReference type="Proteomes" id="UP001237642"/>
    </source>
</evidence>
<reference evidence="1" key="1">
    <citation type="submission" date="2023-02" db="EMBL/GenBank/DDBJ databases">
        <title>Genome of toxic invasive species Heracleum sosnowskyi carries increased number of genes despite the absence of recent whole-genome duplications.</title>
        <authorList>
            <person name="Schelkunov M."/>
            <person name="Shtratnikova V."/>
            <person name="Makarenko M."/>
            <person name="Klepikova A."/>
            <person name="Omelchenko D."/>
            <person name="Novikova G."/>
            <person name="Obukhova E."/>
            <person name="Bogdanov V."/>
            <person name="Penin A."/>
            <person name="Logacheva M."/>
        </authorList>
    </citation>
    <scope>NUCLEOTIDE SEQUENCE</scope>
    <source>
        <strain evidence="1">Hsosn_3</strain>
        <tissue evidence="1">Leaf</tissue>
    </source>
</reference>
<organism evidence="1 2">
    <name type="scientific">Heracleum sosnowskyi</name>
    <dbReference type="NCBI Taxonomy" id="360622"/>
    <lineage>
        <taxon>Eukaryota</taxon>
        <taxon>Viridiplantae</taxon>
        <taxon>Streptophyta</taxon>
        <taxon>Embryophyta</taxon>
        <taxon>Tracheophyta</taxon>
        <taxon>Spermatophyta</taxon>
        <taxon>Magnoliopsida</taxon>
        <taxon>eudicotyledons</taxon>
        <taxon>Gunneridae</taxon>
        <taxon>Pentapetalae</taxon>
        <taxon>asterids</taxon>
        <taxon>campanulids</taxon>
        <taxon>Apiales</taxon>
        <taxon>Apiaceae</taxon>
        <taxon>Apioideae</taxon>
        <taxon>apioid superclade</taxon>
        <taxon>Tordylieae</taxon>
        <taxon>Tordyliinae</taxon>
        <taxon>Heracleum</taxon>
    </lineage>
</organism>
<proteinExistence type="predicted"/>
<keyword evidence="2" id="KW-1185">Reference proteome</keyword>
<sequence>MLWCPGAEMRTSQHVQNLLANLVRSNVFDFIWPQLGFRMWFRLASCEFGDILGMGLYDPGFLLYASEPGLWTSTIELIWLDLFRWVDGVTMTLIVIILFQKLDCDFPSCAFYELYDSFSDFKKKTEDVKLSNSIWNQN</sequence>
<name>A0AAD8H4R6_9APIA</name>
<accession>A0AAD8H4R6</accession>
<dbReference type="Proteomes" id="UP001237642">
    <property type="component" value="Unassembled WGS sequence"/>
</dbReference>
<gene>
    <name evidence="1" type="ORF">POM88_044780</name>
</gene>